<feature type="compositionally biased region" description="Acidic residues" evidence="1">
    <location>
        <begin position="140"/>
        <end position="151"/>
    </location>
</feature>
<name>A0A6A2X680_HIBSY</name>
<accession>A0A6A2X680</accession>
<sequence length="656" mass="74603">MILKMSKAFLHLFFLGMVFVFTSVPSLAKESRSDYESPYVILFFGEKPLQQHIIQLRDWRHLLQAVEEEGPFVGEKSVDELGESKGPLGEEGSRKYQWEMTSNKMVRSLVKKSPSDEVGEPEISMGDDIQRDSSFAGEIPPDDEGKEPVESQEEELEISPSAMPIILIANPPSISPFARMRKPSEGKVFHPSELRRDRDGPNESLHVDKSFYVEKPRERLPLIIRHRKIRPRSILEDHMGEPNHLSFPRRGGRPPRAQARRRALKLWNDRIWLPSQWVDSHETLNKSTENLHTENLGNSENVIDEVNDSIDFNDVPIDENVENLGIGEEPLPHLNIYDPINWGNLDNNARDILVTKGPIREMNLEFTVDKYYRHFSYACYSRKLSNGEISDRKWTGPGNNNNNRSRSVHQTLLGAQERLNKDELPARSISPSPWKSDQRHSKVTSMGDECIDIRYKDEQFTIQPIRRSISMGSSSDRRLRTFSHSRSHKIELGPAARRRLAPLKVAAAAEACQGVMTHYVESLGATDALEQYVPAGFRDFFECRGIRGHDTSKGVPPIGSQSLGHVDFSVECDLLRFFSRVKLFFGFGILLVEPTDPIDHLFQGGNRDSVVNKLKESPFFTSTSDFVDYHLTSSGVSVDICEINHRDLHVQGEALI</sequence>
<feature type="region of interest" description="Disordered" evidence="1">
    <location>
        <begin position="419"/>
        <end position="442"/>
    </location>
</feature>
<dbReference type="Proteomes" id="UP000436088">
    <property type="component" value="Unassembled WGS sequence"/>
</dbReference>
<feature type="region of interest" description="Disordered" evidence="1">
    <location>
        <begin position="109"/>
        <end position="151"/>
    </location>
</feature>
<proteinExistence type="predicted"/>
<keyword evidence="2" id="KW-0732">Signal</keyword>
<evidence type="ECO:0000313" key="4">
    <source>
        <dbReference type="Proteomes" id="UP000436088"/>
    </source>
</evidence>
<evidence type="ECO:0000256" key="2">
    <source>
        <dbReference type="SAM" id="SignalP"/>
    </source>
</evidence>
<gene>
    <name evidence="3" type="ORF">F3Y22_tig00112159pilonHSYRG00402</name>
</gene>
<feature type="signal peptide" evidence="2">
    <location>
        <begin position="1"/>
        <end position="28"/>
    </location>
</feature>
<comment type="caution">
    <text evidence="3">The sequence shown here is derived from an EMBL/GenBank/DDBJ whole genome shotgun (WGS) entry which is preliminary data.</text>
</comment>
<feature type="chain" id="PRO_5025676965" evidence="2">
    <location>
        <begin position="29"/>
        <end position="656"/>
    </location>
</feature>
<evidence type="ECO:0000313" key="3">
    <source>
        <dbReference type="EMBL" id="KAE8670398.1"/>
    </source>
</evidence>
<dbReference type="AlphaFoldDB" id="A0A6A2X680"/>
<evidence type="ECO:0000256" key="1">
    <source>
        <dbReference type="SAM" id="MobiDB-lite"/>
    </source>
</evidence>
<dbReference type="EMBL" id="VEPZ02001512">
    <property type="protein sequence ID" value="KAE8670398.1"/>
    <property type="molecule type" value="Genomic_DNA"/>
</dbReference>
<reference evidence="3" key="1">
    <citation type="submission" date="2019-09" db="EMBL/GenBank/DDBJ databases">
        <title>Draft genome information of white flower Hibiscus syriacus.</title>
        <authorList>
            <person name="Kim Y.-M."/>
        </authorList>
    </citation>
    <scope>NUCLEOTIDE SEQUENCE [LARGE SCALE GENOMIC DNA]</scope>
    <source>
        <strain evidence="3">YM2019G1</strain>
    </source>
</reference>
<organism evidence="3 4">
    <name type="scientific">Hibiscus syriacus</name>
    <name type="common">Rose of Sharon</name>
    <dbReference type="NCBI Taxonomy" id="106335"/>
    <lineage>
        <taxon>Eukaryota</taxon>
        <taxon>Viridiplantae</taxon>
        <taxon>Streptophyta</taxon>
        <taxon>Embryophyta</taxon>
        <taxon>Tracheophyta</taxon>
        <taxon>Spermatophyta</taxon>
        <taxon>Magnoliopsida</taxon>
        <taxon>eudicotyledons</taxon>
        <taxon>Gunneridae</taxon>
        <taxon>Pentapetalae</taxon>
        <taxon>rosids</taxon>
        <taxon>malvids</taxon>
        <taxon>Malvales</taxon>
        <taxon>Malvaceae</taxon>
        <taxon>Malvoideae</taxon>
        <taxon>Hibiscus</taxon>
    </lineage>
</organism>
<keyword evidence="4" id="KW-1185">Reference proteome</keyword>
<protein>
    <submittedName>
        <fullName evidence="3">Uncharacterized protein</fullName>
    </submittedName>
</protein>